<feature type="active site" description="Proton acceptor" evidence="7">
    <location>
        <position position="249"/>
    </location>
</feature>
<proteinExistence type="inferred from homology"/>
<evidence type="ECO:0000256" key="2">
    <source>
        <dbReference type="ARBA" id="ARBA00022556"/>
    </source>
</evidence>
<keyword evidence="2 7" id="KW-0441">Lipid A biosynthesis</keyword>
<keyword evidence="11" id="KW-1185">Reference proteome</keyword>
<dbReference type="SUPFAM" id="SSF51161">
    <property type="entry name" value="Trimeric LpxA-like enzymes"/>
    <property type="match status" value="1"/>
</dbReference>
<dbReference type="PANTHER" id="PTHR43378:SF2">
    <property type="entry name" value="UDP-3-O-ACYLGLUCOSAMINE N-ACYLTRANSFERASE 1, MITOCHONDRIAL-RELATED"/>
    <property type="match status" value="1"/>
</dbReference>
<keyword evidence="1 7" id="KW-0444">Lipid biosynthesis</keyword>
<evidence type="ECO:0000256" key="7">
    <source>
        <dbReference type="HAMAP-Rule" id="MF_00523"/>
    </source>
</evidence>
<dbReference type="GO" id="GO:0103118">
    <property type="term" value="F:UDP-3-O-[(3R)-3-hydroxyacyl]-glucosamine N-acyltransferase activity"/>
    <property type="evidence" value="ECO:0007669"/>
    <property type="project" value="UniProtKB-EC"/>
</dbReference>
<dbReference type="InterPro" id="IPR020573">
    <property type="entry name" value="UDP_GlcNAc_AcTrfase_non-rep"/>
</dbReference>
<dbReference type="GO" id="GO:0016410">
    <property type="term" value="F:N-acyltransferase activity"/>
    <property type="evidence" value="ECO:0007669"/>
    <property type="project" value="InterPro"/>
</dbReference>
<dbReference type="Pfam" id="PF00132">
    <property type="entry name" value="Hexapep"/>
    <property type="match status" value="2"/>
</dbReference>
<sequence>MKRFSLAEIAKHIGAELVSYSGNSTSSVADESINSLATLANAKCGQIAFLANSKYQQQLDKTQASAVILAPEMLSHCKTNALVMDNPYMGYAILAQLLDTTPMPAESVHASAVIADDVTLGNNVAIGANAVIESGVNLADDVVIGAGCFIGKNVTIGQATKLWANVSIYHDVVIGEHCLVQANTVIGSDGFGYAPVSGQYKWHKIPQLGSVVIGNKVEIGASTTIDRGALEDTVIGDGVILDNQIQIAHNVVVGENTAIAGCTVVAGSTTIGKNCTIAGLVGINGHISIADNTVFTGMSMVTKDITQANVYSSGMPVIPNKDWNKMNARIKRLDSLNKRVKELEQQVSKASKR</sequence>
<evidence type="ECO:0000313" key="11">
    <source>
        <dbReference type="Proteomes" id="UP000290244"/>
    </source>
</evidence>
<evidence type="ECO:0000256" key="8">
    <source>
        <dbReference type="SAM" id="Coils"/>
    </source>
</evidence>
<keyword evidence="5 7" id="KW-0443">Lipid metabolism</keyword>
<comment type="catalytic activity">
    <reaction evidence="7">
        <text>a UDP-3-O-[(3R)-3-hydroxyacyl]-alpha-D-glucosamine + a (3R)-hydroxyacyl-[ACP] = a UDP-2-N,3-O-bis[(3R)-3-hydroxyacyl]-alpha-D-glucosamine + holo-[ACP] + H(+)</text>
        <dbReference type="Rhea" id="RHEA:53836"/>
        <dbReference type="Rhea" id="RHEA-COMP:9685"/>
        <dbReference type="Rhea" id="RHEA-COMP:9945"/>
        <dbReference type="ChEBI" id="CHEBI:15378"/>
        <dbReference type="ChEBI" id="CHEBI:64479"/>
        <dbReference type="ChEBI" id="CHEBI:78827"/>
        <dbReference type="ChEBI" id="CHEBI:137740"/>
        <dbReference type="ChEBI" id="CHEBI:137748"/>
        <dbReference type="EC" id="2.3.1.191"/>
    </reaction>
</comment>
<accession>A0A4P6P242</accession>
<feature type="coiled-coil region" evidence="8">
    <location>
        <begin position="326"/>
        <end position="353"/>
    </location>
</feature>
<dbReference type="GO" id="GO:0016020">
    <property type="term" value="C:membrane"/>
    <property type="evidence" value="ECO:0007669"/>
    <property type="project" value="GOC"/>
</dbReference>
<evidence type="ECO:0000313" key="10">
    <source>
        <dbReference type="EMBL" id="QBG35134.1"/>
    </source>
</evidence>
<comment type="function">
    <text evidence="7">Catalyzes the N-acylation of UDP-3-O-acylglucosamine using 3-hydroxyacyl-ACP as the acyl donor. Is involved in the biosynthesis of lipid A, a phosphorylated glycolipid that anchors the lipopolysaccharide to the outer membrane of the cell.</text>
</comment>
<gene>
    <name evidence="7 10" type="primary">lpxD</name>
    <name evidence="10" type="ORF">EMK97_05070</name>
</gene>
<comment type="similarity">
    <text evidence="7">Belongs to the transferase hexapeptide repeat family. LpxD subfamily.</text>
</comment>
<name>A0A4P6P242_9GAMM</name>
<comment type="subunit">
    <text evidence="7">Homotrimer.</text>
</comment>
<evidence type="ECO:0000259" key="9">
    <source>
        <dbReference type="Pfam" id="PF04613"/>
    </source>
</evidence>
<dbReference type="Gene3D" id="2.160.10.10">
    <property type="entry name" value="Hexapeptide repeat proteins"/>
    <property type="match status" value="1"/>
</dbReference>
<evidence type="ECO:0000256" key="6">
    <source>
        <dbReference type="ARBA" id="ARBA00023315"/>
    </source>
</evidence>
<dbReference type="InterPro" id="IPR011004">
    <property type="entry name" value="Trimer_LpxA-like_sf"/>
</dbReference>
<dbReference type="NCBIfam" id="TIGR01853">
    <property type="entry name" value="lipid_A_lpxD"/>
    <property type="match status" value="1"/>
</dbReference>
<evidence type="ECO:0000256" key="3">
    <source>
        <dbReference type="ARBA" id="ARBA00022679"/>
    </source>
</evidence>
<dbReference type="CDD" id="cd03352">
    <property type="entry name" value="LbH_LpxD"/>
    <property type="match status" value="1"/>
</dbReference>
<dbReference type="PANTHER" id="PTHR43378">
    <property type="entry name" value="UDP-3-O-ACYLGLUCOSAMINE N-ACYLTRANSFERASE"/>
    <property type="match status" value="1"/>
</dbReference>
<dbReference type="EC" id="2.3.1.191" evidence="7"/>
<dbReference type="InterPro" id="IPR001451">
    <property type="entry name" value="Hexapep"/>
</dbReference>
<dbReference type="UniPathway" id="UPA00973"/>
<dbReference type="InterPro" id="IPR007691">
    <property type="entry name" value="LpxD"/>
</dbReference>
<dbReference type="GO" id="GO:0009245">
    <property type="term" value="P:lipid A biosynthetic process"/>
    <property type="evidence" value="ECO:0007669"/>
    <property type="project" value="UniProtKB-UniRule"/>
</dbReference>
<evidence type="ECO:0000256" key="4">
    <source>
        <dbReference type="ARBA" id="ARBA00022737"/>
    </source>
</evidence>
<dbReference type="Pfam" id="PF14602">
    <property type="entry name" value="Hexapep_2"/>
    <property type="match status" value="1"/>
</dbReference>
<keyword evidence="6 7" id="KW-0012">Acyltransferase</keyword>
<dbReference type="Proteomes" id="UP000290244">
    <property type="component" value="Chromosome"/>
</dbReference>
<organism evidence="10 11">
    <name type="scientific">Litorilituus sediminis</name>
    <dbReference type="NCBI Taxonomy" id="718192"/>
    <lineage>
        <taxon>Bacteria</taxon>
        <taxon>Pseudomonadati</taxon>
        <taxon>Pseudomonadota</taxon>
        <taxon>Gammaproteobacteria</taxon>
        <taxon>Alteromonadales</taxon>
        <taxon>Colwelliaceae</taxon>
        <taxon>Litorilituus</taxon>
    </lineage>
</organism>
<dbReference type="EMBL" id="CP034759">
    <property type="protein sequence ID" value="QBG35134.1"/>
    <property type="molecule type" value="Genomic_DNA"/>
</dbReference>
<dbReference type="Gene3D" id="3.40.1390.10">
    <property type="entry name" value="MurE/MurF, N-terminal domain"/>
    <property type="match status" value="1"/>
</dbReference>
<dbReference type="Pfam" id="PF04613">
    <property type="entry name" value="LpxD"/>
    <property type="match status" value="1"/>
</dbReference>
<dbReference type="OrthoDB" id="9784739at2"/>
<feature type="domain" description="UDP-3-O-[3-hydroxymyristoyl] glucosamine N-acyltransferase non-repeat region" evidence="9">
    <location>
        <begin position="32"/>
        <end position="97"/>
    </location>
</feature>
<keyword evidence="4 7" id="KW-0677">Repeat</keyword>
<dbReference type="NCBIfam" id="NF002060">
    <property type="entry name" value="PRK00892.1"/>
    <property type="match status" value="1"/>
</dbReference>
<comment type="pathway">
    <text evidence="7">Bacterial outer membrane biogenesis; LPS lipid A biosynthesis.</text>
</comment>
<protein>
    <recommendedName>
        <fullName evidence="7">UDP-3-O-acylglucosamine N-acyltransferase</fullName>
        <ecNumber evidence="7">2.3.1.191</ecNumber>
    </recommendedName>
</protein>
<dbReference type="KEGG" id="lsd:EMK97_05070"/>
<evidence type="ECO:0000256" key="5">
    <source>
        <dbReference type="ARBA" id="ARBA00023098"/>
    </source>
</evidence>
<dbReference type="AlphaFoldDB" id="A0A4P6P242"/>
<reference evidence="10 11" key="1">
    <citation type="submission" date="2018-12" db="EMBL/GenBank/DDBJ databases">
        <title>Complete genome of Litorilituus sediminis.</title>
        <authorList>
            <person name="Liu A."/>
            <person name="Rong J."/>
        </authorList>
    </citation>
    <scope>NUCLEOTIDE SEQUENCE [LARGE SCALE GENOMIC DNA]</scope>
    <source>
        <strain evidence="10 11">JCM 17549</strain>
    </source>
</reference>
<dbReference type="HAMAP" id="MF_00523">
    <property type="entry name" value="LpxD"/>
    <property type="match status" value="1"/>
</dbReference>
<keyword evidence="8" id="KW-0175">Coiled coil</keyword>
<dbReference type="RefSeq" id="WP_130600014.1">
    <property type="nucleotide sequence ID" value="NZ_CP034759.1"/>
</dbReference>
<dbReference type="Gene3D" id="1.20.5.170">
    <property type="match status" value="1"/>
</dbReference>
<evidence type="ECO:0000256" key="1">
    <source>
        <dbReference type="ARBA" id="ARBA00022516"/>
    </source>
</evidence>
<keyword evidence="3 7" id="KW-0808">Transferase</keyword>